<dbReference type="STRING" id="526222.Desal_0858"/>
<dbReference type="EMBL" id="CP001649">
    <property type="protein sequence ID" value="ACS78924.1"/>
    <property type="molecule type" value="Genomic_DNA"/>
</dbReference>
<name>C6BZL7_MARSD</name>
<dbReference type="SUPFAM" id="SSF52218">
    <property type="entry name" value="Flavoproteins"/>
    <property type="match status" value="1"/>
</dbReference>
<dbReference type="PANTHER" id="PTHR43278:SF2">
    <property type="entry name" value="IRON-SULFUR FLAVOPROTEIN"/>
    <property type="match status" value="1"/>
</dbReference>
<gene>
    <name evidence="4" type="ordered locus">Desal_0858</name>
</gene>
<evidence type="ECO:0000313" key="4">
    <source>
        <dbReference type="EMBL" id="ACS78924.1"/>
    </source>
</evidence>
<dbReference type="RefSeq" id="WP_015850743.1">
    <property type="nucleotide sequence ID" value="NC_012881.1"/>
</dbReference>
<dbReference type="InterPro" id="IPR051796">
    <property type="entry name" value="ISF_SsuE-like"/>
</dbReference>
<dbReference type="OrthoDB" id="9805976at2"/>
<keyword evidence="2" id="KW-0288">FMN</keyword>
<evidence type="ECO:0000256" key="1">
    <source>
        <dbReference type="ARBA" id="ARBA00022630"/>
    </source>
</evidence>
<keyword evidence="1" id="KW-0285">Flavoprotein</keyword>
<dbReference type="HOGENOM" id="CLU_050993_4_1_7"/>
<reference evidence="4 5" key="1">
    <citation type="submission" date="2009-06" db="EMBL/GenBank/DDBJ databases">
        <title>Complete sequence of Desulfovibrio salexigens DSM 2638.</title>
        <authorList>
            <consortium name="US DOE Joint Genome Institute"/>
            <person name="Lucas S."/>
            <person name="Copeland A."/>
            <person name="Lapidus A."/>
            <person name="Glavina del Rio T."/>
            <person name="Tice H."/>
            <person name="Bruce D."/>
            <person name="Goodwin L."/>
            <person name="Pitluck S."/>
            <person name="Munk A.C."/>
            <person name="Brettin T."/>
            <person name="Detter J.C."/>
            <person name="Han C."/>
            <person name="Tapia R."/>
            <person name="Larimer F."/>
            <person name="Land M."/>
            <person name="Hauser L."/>
            <person name="Kyrpides N."/>
            <person name="Anderson I."/>
            <person name="Wall J.D."/>
            <person name="Arkin A.P."/>
            <person name="Dehal P."/>
            <person name="Chivian D."/>
            <person name="Giles B."/>
            <person name="Hazen T.C."/>
        </authorList>
    </citation>
    <scope>NUCLEOTIDE SEQUENCE [LARGE SCALE GENOMIC DNA]</scope>
    <source>
        <strain evidence="5">ATCC 14822 / DSM 2638 / NCIMB 8403 / VKM B-1763</strain>
    </source>
</reference>
<dbReference type="Pfam" id="PF03358">
    <property type="entry name" value="FMN_red"/>
    <property type="match status" value="1"/>
</dbReference>
<organism evidence="4 5">
    <name type="scientific">Maridesulfovibrio salexigens (strain ATCC 14822 / DSM 2638 / NCIMB 8403 / VKM B-1763)</name>
    <name type="common">Desulfovibrio salexigens</name>
    <dbReference type="NCBI Taxonomy" id="526222"/>
    <lineage>
        <taxon>Bacteria</taxon>
        <taxon>Pseudomonadati</taxon>
        <taxon>Thermodesulfobacteriota</taxon>
        <taxon>Desulfovibrionia</taxon>
        <taxon>Desulfovibrionales</taxon>
        <taxon>Desulfovibrionaceae</taxon>
        <taxon>Maridesulfovibrio</taxon>
    </lineage>
</organism>
<keyword evidence="5" id="KW-1185">Reference proteome</keyword>
<evidence type="ECO:0000256" key="2">
    <source>
        <dbReference type="ARBA" id="ARBA00022643"/>
    </source>
</evidence>
<dbReference type="InterPro" id="IPR029039">
    <property type="entry name" value="Flavoprotein-like_sf"/>
</dbReference>
<accession>C6BZL7</accession>
<dbReference type="KEGG" id="dsa:Desal_0858"/>
<protein>
    <submittedName>
        <fullName evidence="4">NADPH-dependent FMN reductase</fullName>
    </submittedName>
</protein>
<dbReference type="eggNOG" id="COG0655">
    <property type="taxonomic scope" value="Bacteria"/>
</dbReference>
<dbReference type="PANTHER" id="PTHR43278">
    <property type="entry name" value="NAD(P)H-DEPENDENT FMN-CONTAINING OXIDOREDUCTASE YWQN-RELATED"/>
    <property type="match status" value="1"/>
</dbReference>
<dbReference type="AlphaFoldDB" id="C6BZL7"/>
<dbReference type="GO" id="GO:0016491">
    <property type="term" value="F:oxidoreductase activity"/>
    <property type="evidence" value="ECO:0007669"/>
    <property type="project" value="InterPro"/>
</dbReference>
<evidence type="ECO:0000313" key="5">
    <source>
        <dbReference type="Proteomes" id="UP000002601"/>
    </source>
</evidence>
<feature type="domain" description="NADPH-dependent FMN reductase-like" evidence="3">
    <location>
        <begin position="7"/>
        <end position="129"/>
    </location>
</feature>
<dbReference type="InterPro" id="IPR005025">
    <property type="entry name" value="FMN_Rdtase-like_dom"/>
</dbReference>
<sequence>MKQLPVLFKCSHHRKGNSDLAVNLFLEGIRSAGGDAEIVTLGDMDFEHCIGCLKCRTAADNRCIFADKDGAQELYEKIISAPFTFFASPIYFYHLPSRLKTFIDRGQWAFEAATGKSPVMNSLQKRPAYACLLAGRPKGEKLFEGAELSLKFFLRFFKVELQPAVVFKGIDEPQDLSIDAEKCALIIQHGKEAWQRFMNHD</sequence>
<dbReference type="Gene3D" id="3.40.50.360">
    <property type="match status" value="1"/>
</dbReference>
<proteinExistence type="predicted"/>
<dbReference type="Proteomes" id="UP000002601">
    <property type="component" value="Chromosome"/>
</dbReference>
<evidence type="ECO:0000259" key="3">
    <source>
        <dbReference type="Pfam" id="PF03358"/>
    </source>
</evidence>